<evidence type="ECO:0000313" key="2">
    <source>
        <dbReference type="EMBL" id="OCA19096.1"/>
    </source>
</evidence>
<reference evidence="2" key="1">
    <citation type="submission" date="2009-11" db="EMBL/GenBank/DDBJ databases">
        <authorList>
            <consortium name="US DOE Joint Genome Institute (JGI-PGF)"/>
            <person name="Ottilar R."/>
            <person name="Schmutz J."/>
            <person name="Salamov A."/>
            <person name="Cheng J.F."/>
            <person name="Lucas S."/>
            <person name="Pitluck S."/>
            <person name="Gundlach H."/>
            <person name="Guo Y."/>
            <person name="Haberer G."/>
            <person name="Nasrallah J."/>
            <person name="Mayer K.F.X."/>
            <person name="van de Peer Y."/>
            <person name="Weigel D."/>
            <person name="Grigoriev I.V."/>
        </authorList>
    </citation>
    <scope>NUCLEOTIDE SEQUENCE</scope>
    <source>
        <strain evidence="2">Nigerian</strain>
    </source>
</reference>
<protein>
    <submittedName>
        <fullName evidence="2">Uncharacterized protein</fullName>
    </submittedName>
</protein>
<keyword evidence="1" id="KW-1133">Transmembrane helix</keyword>
<dbReference type="EMBL" id="KV460387">
    <property type="protein sequence ID" value="OCA19096.1"/>
    <property type="molecule type" value="Genomic_DNA"/>
</dbReference>
<name>A0A1B8Y819_XENTR</name>
<reference evidence="2" key="3">
    <citation type="submission" date="2016-05" db="EMBL/GenBank/DDBJ databases">
        <title>WGS assembly of Xenopus tropicalis.</title>
        <authorList>
            <person name="Sessions A."/>
            <person name="Jenkins J."/>
            <person name="Mitros T."/>
            <person name="Lyons J.T."/>
            <person name="Dichmann D.S."/>
            <person name="Robert J."/>
            <person name="Harland R.M."/>
            <person name="Rokhsar D.S."/>
        </authorList>
    </citation>
    <scope>NUCLEOTIDE SEQUENCE</scope>
    <source>
        <strain evidence="2">Nigerian</strain>
    </source>
</reference>
<sequence>MCKFGNYYGHSFASNALNIHISLSVSHFVHKTAFFKSFQGKSGRAAIFQPLMIPLMLREAVDRCLFQLPAFPIRPSVCSPLTITELQVPSSLLDLQPGPCFLVARVPFILAAFLCILIFTIEVSGAYRHSYRGYINVLHHSQTNYCSLS</sequence>
<reference evidence="2" key="2">
    <citation type="journal article" date="2010" name="Science">
        <title>The genome of the Western clawed frog Xenopus tropicalis.</title>
        <authorList>
            <person name="Hellsten U."/>
            <person name="Harland R.M."/>
            <person name="Gilchrist M.J."/>
            <person name="Hendrix D."/>
            <person name="Jurka J."/>
            <person name="Kapitonov V."/>
            <person name="Ovcharenko I."/>
            <person name="Putnam N.H."/>
            <person name="Shu S."/>
            <person name="Taher L."/>
            <person name="Blitz I.L."/>
            <person name="Blumberg B."/>
            <person name="Dichmann D.S."/>
            <person name="Dubchak I."/>
            <person name="Amaya E."/>
            <person name="Detter J.C."/>
            <person name="Fletcher R."/>
            <person name="Gerhard D.S."/>
            <person name="Goodstein D."/>
            <person name="Graves T."/>
            <person name="Grigoriev I.V."/>
            <person name="Grimwood J."/>
            <person name="Kawashima T."/>
            <person name="Lindquist E."/>
            <person name="Lucas S.M."/>
            <person name="Mead P.E."/>
            <person name="Mitros T."/>
            <person name="Ogino H."/>
            <person name="Ohta Y."/>
            <person name="Poliakov A.V."/>
            <person name="Pollet N."/>
            <person name="Robert J."/>
            <person name="Salamov A."/>
            <person name="Sater A.K."/>
            <person name="Schmutz J."/>
            <person name="Terry A."/>
            <person name="Vize P.D."/>
            <person name="Warren W.C."/>
            <person name="Wells D."/>
            <person name="Wills A."/>
            <person name="Wilson R.K."/>
            <person name="Zimmerman L.B."/>
            <person name="Zorn A.M."/>
            <person name="Grainger R."/>
            <person name="Grammer T."/>
            <person name="Khokha M.K."/>
            <person name="Richardson P.M."/>
            <person name="Rokhsar D.S."/>
        </authorList>
    </citation>
    <scope>NUCLEOTIDE SEQUENCE [LARGE SCALE GENOMIC DNA]</scope>
    <source>
        <strain evidence="2">Nigerian</strain>
    </source>
</reference>
<keyword evidence="1" id="KW-0812">Transmembrane</keyword>
<accession>A0A1B8Y819</accession>
<proteinExistence type="predicted"/>
<gene>
    <name evidence="2" type="ORF">XENTR_v90029656mg</name>
</gene>
<dbReference type="AlphaFoldDB" id="A0A1B8Y819"/>
<feature type="transmembrane region" description="Helical" evidence="1">
    <location>
        <begin position="102"/>
        <end position="123"/>
    </location>
</feature>
<evidence type="ECO:0000256" key="1">
    <source>
        <dbReference type="SAM" id="Phobius"/>
    </source>
</evidence>
<organism evidence="2">
    <name type="scientific">Xenopus tropicalis</name>
    <name type="common">Western clawed frog</name>
    <name type="synonym">Silurana tropicalis</name>
    <dbReference type="NCBI Taxonomy" id="8364"/>
    <lineage>
        <taxon>Eukaryota</taxon>
        <taxon>Metazoa</taxon>
        <taxon>Chordata</taxon>
        <taxon>Craniata</taxon>
        <taxon>Vertebrata</taxon>
        <taxon>Euteleostomi</taxon>
        <taxon>Amphibia</taxon>
        <taxon>Batrachia</taxon>
        <taxon>Anura</taxon>
        <taxon>Pipoidea</taxon>
        <taxon>Pipidae</taxon>
        <taxon>Xenopodinae</taxon>
        <taxon>Xenopus</taxon>
        <taxon>Silurana</taxon>
    </lineage>
</organism>
<keyword evidence="1" id="KW-0472">Membrane</keyword>